<dbReference type="PANTHER" id="PTHR38693">
    <property type="entry name" value="UBIQUINONE BIOSYNTHESIS PROTEIN UBIJ"/>
    <property type="match status" value="1"/>
</dbReference>
<dbReference type="GO" id="GO:0005737">
    <property type="term" value="C:cytoplasm"/>
    <property type="evidence" value="ECO:0007669"/>
    <property type="project" value="UniProtKB-SubCell"/>
</dbReference>
<dbReference type="EMBL" id="BLJN01000001">
    <property type="protein sequence ID" value="GFE78558.1"/>
    <property type="molecule type" value="Genomic_DNA"/>
</dbReference>
<comment type="similarity">
    <text evidence="1">Belongs to the UbiJ family.</text>
</comment>
<accession>A0A829Y6L5</accession>
<dbReference type="PANTHER" id="PTHR38693:SF1">
    <property type="entry name" value="UBIQUINONE BIOSYNTHESIS ACCESSORY FACTOR UBIJ"/>
    <property type="match status" value="1"/>
</dbReference>
<dbReference type="AlphaFoldDB" id="A0A829Y6L5"/>
<keyword evidence="1" id="KW-0831">Ubiquinone biosynthesis</keyword>
<dbReference type="Pfam" id="PF02036">
    <property type="entry name" value="SCP2"/>
    <property type="match status" value="1"/>
</dbReference>
<dbReference type="Proteomes" id="UP000445000">
    <property type="component" value="Unassembled WGS sequence"/>
</dbReference>
<comment type="subcellular location">
    <subcellularLocation>
        <location evidence="1">Cytoplasm</location>
    </subcellularLocation>
</comment>
<comment type="caution">
    <text evidence="3">The sequence shown here is derived from an EMBL/GenBank/DDBJ whole genome shotgun (WGS) entry which is preliminary data.</text>
</comment>
<dbReference type="HAMAP" id="MF_02215">
    <property type="entry name" value="UbiJ"/>
    <property type="match status" value="1"/>
</dbReference>
<dbReference type="InterPro" id="IPR003033">
    <property type="entry name" value="SCP2_sterol-bd_dom"/>
</dbReference>
<organism evidence="3 4">
    <name type="scientific">Steroidobacter agaridevorans</name>
    <dbReference type="NCBI Taxonomy" id="2695856"/>
    <lineage>
        <taxon>Bacteria</taxon>
        <taxon>Pseudomonadati</taxon>
        <taxon>Pseudomonadota</taxon>
        <taxon>Gammaproteobacteria</taxon>
        <taxon>Steroidobacterales</taxon>
        <taxon>Steroidobacteraceae</taxon>
        <taxon>Steroidobacter</taxon>
    </lineage>
</organism>
<dbReference type="RefSeq" id="WP_161810442.1">
    <property type="nucleotide sequence ID" value="NZ_BLJN01000001.1"/>
</dbReference>
<evidence type="ECO:0000259" key="2">
    <source>
        <dbReference type="Pfam" id="PF02036"/>
    </source>
</evidence>
<feature type="domain" description="SCP2" evidence="2">
    <location>
        <begin position="11"/>
        <end position="107"/>
    </location>
</feature>
<comment type="pathway">
    <text evidence="1">Cofactor biosynthesis; ubiquinone biosynthesis.</text>
</comment>
<gene>
    <name evidence="1" type="primary">ubiJ</name>
    <name evidence="3" type="ORF">GCM10011487_05580</name>
</gene>
<keyword evidence="4" id="KW-1185">Reference proteome</keyword>
<evidence type="ECO:0000313" key="3">
    <source>
        <dbReference type="EMBL" id="GFE78558.1"/>
    </source>
</evidence>
<evidence type="ECO:0000313" key="4">
    <source>
        <dbReference type="Proteomes" id="UP000445000"/>
    </source>
</evidence>
<keyword evidence="1" id="KW-0963">Cytoplasm</keyword>
<name>A0A829Y6L5_9GAMM</name>
<proteinExistence type="inferred from homology"/>
<reference evidence="4" key="1">
    <citation type="submission" date="2020-01" db="EMBL/GenBank/DDBJ databases">
        <title>'Steroidobacter agaridevorans' sp. nov., agar-degrading bacteria isolated from rhizosphere soils.</title>
        <authorList>
            <person name="Ikenaga M."/>
            <person name="Kataoka M."/>
            <person name="Murouchi A."/>
            <person name="Katsuragi S."/>
            <person name="Sakai M."/>
        </authorList>
    </citation>
    <scope>NUCLEOTIDE SEQUENCE [LARGE SCALE GENOMIC DNA]</scope>
    <source>
        <strain evidence="4">YU21-B</strain>
    </source>
</reference>
<comment type="function">
    <text evidence="1">Required for ubiquinone (coenzyme Q) biosynthesis. Binds hydrophobic ubiquinone biosynthetic intermediates via its SCP2 domain and is essential for the stability of the Ubi complex. May constitute a docking platform where Ubi enzymes assemble and access their SCP2-bound polyprenyl substrates.</text>
</comment>
<sequence>MRLTPLESLLNRNIAASSAARALCRRLDSKVMALHVEGMPLSIYFRSNGEQMSLDTQHEGTPNATLSGTPLSLLRMAGPAPEAALRTGSVHIHGDAEIAQTFSELLKQARPDLEEELSRVIGDVAAHQVGNAARSALGFARRAVDTFAQNVSEYLQEEGRDAPSRTEADEFITGVDKLRDDVDRFEARLSLLERKRG</sequence>
<dbReference type="GO" id="GO:0006744">
    <property type="term" value="P:ubiquinone biosynthetic process"/>
    <property type="evidence" value="ECO:0007669"/>
    <property type="project" value="UniProtKB-UniRule"/>
</dbReference>
<dbReference type="UniPathway" id="UPA00232"/>
<protein>
    <recommendedName>
        <fullName evidence="1">Ubiquinone biosynthesis accessory factor UbiJ</fullName>
    </recommendedName>
</protein>
<dbReference type="InterPro" id="IPR038989">
    <property type="entry name" value="UbiJ"/>
</dbReference>
<evidence type="ECO:0000256" key="1">
    <source>
        <dbReference type="HAMAP-Rule" id="MF_02215"/>
    </source>
</evidence>